<evidence type="ECO:0000313" key="3">
    <source>
        <dbReference type="Proteomes" id="UP000604475"/>
    </source>
</evidence>
<accession>A0A937URI1</accession>
<feature type="transmembrane region" description="Helical" evidence="1">
    <location>
        <begin position="49"/>
        <end position="72"/>
    </location>
</feature>
<organism evidence="2 3">
    <name type="scientific">Frankia nepalensis</name>
    <dbReference type="NCBI Taxonomy" id="1836974"/>
    <lineage>
        <taxon>Bacteria</taxon>
        <taxon>Bacillati</taxon>
        <taxon>Actinomycetota</taxon>
        <taxon>Actinomycetes</taxon>
        <taxon>Frankiales</taxon>
        <taxon>Frankiaceae</taxon>
        <taxon>Frankia</taxon>
    </lineage>
</organism>
<protein>
    <submittedName>
        <fullName evidence="2">DUF4235 domain-containing protein</fullName>
    </submittedName>
</protein>
<keyword evidence="1" id="KW-0812">Transmembrane</keyword>
<keyword evidence="3" id="KW-1185">Reference proteome</keyword>
<keyword evidence="1" id="KW-1133">Transmembrane helix</keyword>
<dbReference type="RefSeq" id="WP_203003837.1">
    <property type="nucleotide sequence ID" value="NZ_JADWYU010000138.1"/>
</dbReference>
<reference evidence="2" key="1">
    <citation type="submission" date="2020-12" db="EMBL/GenBank/DDBJ databases">
        <title>Genomic characterization of non-nitrogen-fixing Frankia strains.</title>
        <authorList>
            <person name="Carlos-Shanley C."/>
            <person name="Guerra T."/>
            <person name="Hahn D."/>
        </authorList>
    </citation>
    <scope>NUCLEOTIDE SEQUENCE</scope>
    <source>
        <strain evidence="2">CN6</strain>
    </source>
</reference>
<keyword evidence="1" id="KW-0472">Membrane</keyword>
<comment type="caution">
    <text evidence="2">The sequence shown here is derived from an EMBL/GenBank/DDBJ whole genome shotgun (WGS) entry which is preliminary data.</text>
</comment>
<evidence type="ECO:0000256" key="1">
    <source>
        <dbReference type="SAM" id="Phobius"/>
    </source>
</evidence>
<dbReference type="EMBL" id="JAEACQ010000226">
    <property type="protein sequence ID" value="MBL7629265.1"/>
    <property type="molecule type" value="Genomic_DNA"/>
</dbReference>
<gene>
    <name evidence="2" type="ORF">I7412_19275</name>
</gene>
<dbReference type="Proteomes" id="UP000604475">
    <property type="component" value="Unassembled WGS sequence"/>
</dbReference>
<dbReference type="Pfam" id="PF14019">
    <property type="entry name" value="DUF4235"/>
    <property type="match status" value="1"/>
</dbReference>
<proteinExistence type="predicted"/>
<dbReference type="AlphaFoldDB" id="A0A937URI1"/>
<name>A0A937URI1_9ACTN</name>
<sequence length="90" mass="9142">MTRGGKIAYKPVGMVGGVLAGAVSGFLVRKTWAAISGEEETPGALRLDHGFAEVVLAAALQGAVFAATSTAINRLGALGFRRATGVWPGD</sequence>
<dbReference type="InterPro" id="IPR025329">
    <property type="entry name" value="DUF4235"/>
</dbReference>
<evidence type="ECO:0000313" key="2">
    <source>
        <dbReference type="EMBL" id="MBL7629265.1"/>
    </source>
</evidence>
<feature type="transmembrane region" description="Helical" evidence="1">
    <location>
        <begin position="12"/>
        <end position="29"/>
    </location>
</feature>